<dbReference type="EMBL" id="JAAAUQ010001746">
    <property type="protein sequence ID" value="KAF9134541.1"/>
    <property type="molecule type" value="Genomic_DNA"/>
</dbReference>
<keyword evidence="2 7" id="KW-0645">Protease</keyword>
<dbReference type="SUPFAM" id="SSF52743">
    <property type="entry name" value="Subtilisin-like"/>
    <property type="match status" value="1"/>
</dbReference>
<comment type="similarity">
    <text evidence="1 5">Belongs to the peptidase S8 family.</text>
</comment>
<dbReference type="InterPro" id="IPR000209">
    <property type="entry name" value="Peptidase_S8/S53_dom"/>
</dbReference>
<comment type="caution">
    <text evidence="7">The sequence shown here is derived from an EMBL/GenBank/DDBJ whole genome shotgun (WGS) entry which is preliminary data.</text>
</comment>
<evidence type="ECO:0000256" key="5">
    <source>
        <dbReference type="PROSITE-ProRule" id="PRU01240"/>
    </source>
</evidence>
<keyword evidence="3" id="KW-0378">Hydrolase</keyword>
<dbReference type="PANTHER" id="PTHR43806">
    <property type="entry name" value="PEPTIDASE S8"/>
    <property type="match status" value="1"/>
</dbReference>
<dbReference type="GO" id="GO:0004252">
    <property type="term" value="F:serine-type endopeptidase activity"/>
    <property type="evidence" value="ECO:0007669"/>
    <property type="project" value="InterPro"/>
</dbReference>
<protein>
    <submittedName>
        <fullName evidence="7">Serine protease</fullName>
    </submittedName>
</protein>
<evidence type="ECO:0000256" key="1">
    <source>
        <dbReference type="ARBA" id="ARBA00011073"/>
    </source>
</evidence>
<dbReference type="PROSITE" id="PS51892">
    <property type="entry name" value="SUBTILASE"/>
    <property type="match status" value="1"/>
</dbReference>
<feature type="domain" description="Peptidase S8/S53" evidence="6">
    <location>
        <begin position="13"/>
        <end position="141"/>
    </location>
</feature>
<evidence type="ECO:0000313" key="7">
    <source>
        <dbReference type="EMBL" id="KAF9134541.1"/>
    </source>
</evidence>
<evidence type="ECO:0000256" key="4">
    <source>
        <dbReference type="ARBA" id="ARBA00022825"/>
    </source>
</evidence>
<keyword evidence="4" id="KW-0720">Serine protease</keyword>
<evidence type="ECO:0000256" key="3">
    <source>
        <dbReference type="ARBA" id="ARBA00022801"/>
    </source>
</evidence>
<gene>
    <name evidence="7" type="primary">SUB8_4</name>
    <name evidence="7" type="ORF">BG015_003396</name>
</gene>
<dbReference type="GO" id="GO:0006508">
    <property type="term" value="P:proteolysis"/>
    <property type="evidence" value="ECO:0007669"/>
    <property type="project" value="UniProtKB-KW"/>
</dbReference>
<evidence type="ECO:0000259" key="6">
    <source>
        <dbReference type="Pfam" id="PF00082"/>
    </source>
</evidence>
<sequence length="201" mass="22251">MYRLCYRHGNKSGAQGVAVKVIGGDGHGTVSEFIAGVDFVIRRHLELRRVQEASHRGSVATMSIGYERSRTMDTVVKAAVDAGIHVAVAAGNDGADYCEIQSPRVEGTFKVGASTVEDERAEWSNYGPCVDIFAPGRTVLSTWTGNDTATEIGLQWQLLILRGFWRTIWPFNPCRLLGSMRDLLHPRNSSVWFFPRLLVVL</sequence>
<dbReference type="InterPro" id="IPR050131">
    <property type="entry name" value="Peptidase_S8_subtilisin-like"/>
</dbReference>
<comment type="caution">
    <text evidence="5">Lacks conserved residue(s) required for the propagation of feature annotation.</text>
</comment>
<dbReference type="GO" id="GO:0005615">
    <property type="term" value="C:extracellular space"/>
    <property type="evidence" value="ECO:0007669"/>
    <property type="project" value="TreeGrafter"/>
</dbReference>
<dbReference type="Pfam" id="PF00082">
    <property type="entry name" value="Peptidase_S8"/>
    <property type="match status" value="1"/>
</dbReference>
<dbReference type="InterPro" id="IPR036852">
    <property type="entry name" value="Peptidase_S8/S53_dom_sf"/>
</dbReference>
<dbReference type="Gene3D" id="3.40.50.200">
    <property type="entry name" value="Peptidase S8/S53 domain"/>
    <property type="match status" value="1"/>
</dbReference>
<keyword evidence="8" id="KW-1185">Reference proteome</keyword>
<accession>A0A9P5V4E3</accession>
<dbReference type="OrthoDB" id="206201at2759"/>
<reference evidence="7" key="1">
    <citation type="journal article" date="2020" name="Fungal Divers.">
        <title>Resolving the Mortierellaceae phylogeny through synthesis of multi-gene phylogenetics and phylogenomics.</title>
        <authorList>
            <person name="Vandepol N."/>
            <person name="Liber J."/>
            <person name="Desiro A."/>
            <person name="Na H."/>
            <person name="Kennedy M."/>
            <person name="Barry K."/>
            <person name="Grigoriev I.V."/>
            <person name="Miller A.N."/>
            <person name="O'Donnell K."/>
            <person name="Stajich J.E."/>
            <person name="Bonito G."/>
        </authorList>
    </citation>
    <scope>NUCLEOTIDE SEQUENCE</scope>
    <source>
        <strain evidence="7">NRRL 6426</strain>
    </source>
</reference>
<dbReference type="PANTHER" id="PTHR43806:SF11">
    <property type="entry name" value="CEREVISIN-RELATED"/>
    <property type="match status" value="1"/>
</dbReference>
<evidence type="ECO:0000313" key="8">
    <source>
        <dbReference type="Proteomes" id="UP000748756"/>
    </source>
</evidence>
<name>A0A9P5V4E3_9FUNG</name>
<evidence type="ECO:0000256" key="2">
    <source>
        <dbReference type="ARBA" id="ARBA00022670"/>
    </source>
</evidence>
<dbReference type="Proteomes" id="UP000748756">
    <property type="component" value="Unassembled WGS sequence"/>
</dbReference>
<dbReference type="AlphaFoldDB" id="A0A9P5V4E3"/>
<organism evidence="7 8">
    <name type="scientific">Linnemannia schmuckeri</name>
    <dbReference type="NCBI Taxonomy" id="64567"/>
    <lineage>
        <taxon>Eukaryota</taxon>
        <taxon>Fungi</taxon>
        <taxon>Fungi incertae sedis</taxon>
        <taxon>Mucoromycota</taxon>
        <taxon>Mortierellomycotina</taxon>
        <taxon>Mortierellomycetes</taxon>
        <taxon>Mortierellales</taxon>
        <taxon>Mortierellaceae</taxon>
        <taxon>Linnemannia</taxon>
    </lineage>
</organism>
<proteinExistence type="inferred from homology"/>